<dbReference type="HOGENOM" id="CLU_034302_6_1_1"/>
<dbReference type="EMBL" id="HE681725">
    <property type="protein sequence ID" value="CCG25122.1"/>
    <property type="molecule type" value="Genomic_DNA"/>
</dbReference>
<feature type="transmembrane region" description="Helical" evidence="14">
    <location>
        <begin position="98"/>
        <end position="123"/>
    </location>
</feature>
<sequence length="209" mass="24258">MTKSYLLLYNGVSALLWTYILYHCLIDISNGYHSFEPGHGTPHKFMIATQLFNSSFEFLHSVFGLVPTPIPTLLLQSFARLIILVGICYVIPESPANYNIFTFAGLTLAWSITEIIRYGFYVLKLGKFTVPYSILWLRYSAFFILYPLGLVCESATVYNSYEVIESRLPRYSKFLKYALPLYIPGFLYLYSYMIKQRGKVLRREKEKLI</sequence>
<dbReference type="InterPro" id="IPR007482">
    <property type="entry name" value="Tyr_Pase-like_PTPLA"/>
</dbReference>
<evidence type="ECO:0000256" key="5">
    <source>
        <dbReference type="ARBA" id="ARBA00022516"/>
    </source>
</evidence>
<keyword evidence="10 14" id="KW-0472">Membrane</keyword>
<evidence type="ECO:0000256" key="11">
    <source>
        <dbReference type="ARBA" id="ARBA00023160"/>
    </source>
</evidence>
<keyword evidence="5 14" id="KW-0444">Lipid biosynthesis</keyword>
<keyword evidence="9 14" id="KW-0443">Lipid metabolism</keyword>
<name>H8XAE5_CANO9</name>
<dbReference type="RefSeq" id="XP_003871247.1">
    <property type="nucleotide sequence ID" value="XM_003871198.1"/>
</dbReference>
<dbReference type="PANTHER" id="PTHR11035:SF3">
    <property type="entry name" value="VERY-LONG-CHAIN (3R)-3-HYDROXYACYL-COA DEHYDRATASE"/>
    <property type="match status" value="1"/>
</dbReference>
<dbReference type="GO" id="GO:0030497">
    <property type="term" value="P:fatty acid elongation"/>
    <property type="evidence" value="ECO:0007669"/>
    <property type="project" value="TreeGrafter"/>
</dbReference>
<gene>
    <name evidence="15" type="ORF">CORT_0G04450</name>
</gene>
<dbReference type="PANTHER" id="PTHR11035">
    <property type="entry name" value="VERY-LONG-CHAIN (3R)-3-HYDROXYACYL-COA DEHYDRATASE"/>
    <property type="match status" value="1"/>
</dbReference>
<dbReference type="GO" id="GO:0030148">
    <property type="term" value="P:sphingolipid biosynthetic process"/>
    <property type="evidence" value="ECO:0007669"/>
    <property type="project" value="TreeGrafter"/>
</dbReference>
<evidence type="ECO:0000256" key="13">
    <source>
        <dbReference type="ARBA" id="ARBA00036671"/>
    </source>
</evidence>
<keyword evidence="11 14" id="KW-0275">Fatty acid biosynthesis</keyword>
<protein>
    <recommendedName>
        <fullName evidence="4 14">Very-long-chain (3R)-3-hydroxyacyl-CoA dehydratase</fullName>
        <ecNumber evidence="4 14">4.2.1.134</ecNumber>
    </recommendedName>
</protein>
<proteinExistence type="inferred from homology"/>
<reference evidence="15 16" key="1">
    <citation type="journal article" date="2012" name="PLoS ONE">
        <title>Sequence and analysis of the genome of the pathogenic yeast Candida orthopsilosis.</title>
        <authorList>
            <person name="Riccombeni A."/>
            <person name="Vidanes G."/>
            <person name="Proux-Wera E."/>
            <person name="Wolfe K.H."/>
            <person name="Butler G."/>
        </authorList>
    </citation>
    <scope>NUCLEOTIDE SEQUENCE [LARGE SCALE GENOMIC DNA]</scope>
    <source>
        <strain evidence="15 16">Co 90-125</strain>
    </source>
</reference>
<keyword evidence="14" id="KW-0256">Endoplasmic reticulum</keyword>
<evidence type="ECO:0000256" key="12">
    <source>
        <dbReference type="ARBA" id="ARBA00023239"/>
    </source>
</evidence>
<comment type="function">
    <text evidence="14">Catalyzes the third of the four reactions of the long-chain fatty acids elongation cycle. This endoplasmic reticulum-bound enzymatic process, allows the addition of two carbons to the chain of long- and very long-chain fatty acids/VLCFAs per cycle. This enzyme catalyzes the dehydration of the 3-hydroxyacyl-CoA intermediate into trans-2,3-enoyl-CoA, within each cycle of fatty acid elongation. Thereby, it participates to the production of VLCFAs of different chain lengths that are involved in multiple biological processes as precursors of membrane lipids and lipid mediators.</text>
</comment>
<dbReference type="EC" id="4.2.1.134" evidence="4 14"/>
<keyword evidence="8 14" id="KW-1133">Transmembrane helix</keyword>
<comment type="pathway">
    <text evidence="2 14">Lipid metabolism; fatty acid biosynthesis.</text>
</comment>
<dbReference type="OrthoDB" id="46988at2759"/>
<evidence type="ECO:0000256" key="2">
    <source>
        <dbReference type="ARBA" id="ARBA00005194"/>
    </source>
</evidence>
<dbReference type="GO" id="GO:0042761">
    <property type="term" value="P:very long-chain fatty acid biosynthetic process"/>
    <property type="evidence" value="ECO:0007669"/>
    <property type="project" value="TreeGrafter"/>
</dbReference>
<dbReference type="KEGG" id="cot:CORT_0G04450"/>
<dbReference type="GeneID" id="14541874"/>
<dbReference type="UniPathway" id="UPA00094"/>
<evidence type="ECO:0000256" key="1">
    <source>
        <dbReference type="ARBA" id="ARBA00004141"/>
    </source>
</evidence>
<keyword evidence="12 14" id="KW-0456">Lyase</keyword>
<dbReference type="eggNOG" id="KOG3187">
    <property type="taxonomic scope" value="Eukaryota"/>
</dbReference>
<evidence type="ECO:0000256" key="10">
    <source>
        <dbReference type="ARBA" id="ARBA00023136"/>
    </source>
</evidence>
<organism evidence="15 16">
    <name type="scientific">Candida orthopsilosis (strain 90-125)</name>
    <name type="common">Yeast</name>
    <dbReference type="NCBI Taxonomy" id="1136231"/>
    <lineage>
        <taxon>Eukaryota</taxon>
        <taxon>Fungi</taxon>
        <taxon>Dikarya</taxon>
        <taxon>Ascomycota</taxon>
        <taxon>Saccharomycotina</taxon>
        <taxon>Pichiomycetes</taxon>
        <taxon>Debaryomycetaceae</taxon>
        <taxon>Candida/Lodderomyces clade</taxon>
        <taxon>Candida</taxon>
    </lineage>
</organism>
<evidence type="ECO:0000313" key="16">
    <source>
        <dbReference type="Proteomes" id="UP000005018"/>
    </source>
</evidence>
<evidence type="ECO:0000256" key="3">
    <source>
        <dbReference type="ARBA" id="ARBA00007811"/>
    </source>
</evidence>
<feature type="transmembrane region" description="Helical" evidence="14">
    <location>
        <begin position="7"/>
        <end position="25"/>
    </location>
</feature>
<keyword evidence="6 14" id="KW-0812">Transmembrane</keyword>
<dbReference type="Proteomes" id="UP000005018">
    <property type="component" value="Chromosome 7"/>
</dbReference>
<evidence type="ECO:0000256" key="6">
    <source>
        <dbReference type="ARBA" id="ARBA00022692"/>
    </source>
</evidence>
<evidence type="ECO:0000256" key="4">
    <source>
        <dbReference type="ARBA" id="ARBA00013122"/>
    </source>
</evidence>
<evidence type="ECO:0000256" key="7">
    <source>
        <dbReference type="ARBA" id="ARBA00022832"/>
    </source>
</evidence>
<dbReference type="Pfam" id="PF04387">
    <property type="entry name" value="PTPLA"/>
    <property type="match status" value="1"/>
</dbReference>
<feature type="transmembrane region" description="Helical" evidence="14">
    <location>
        <begin position="177"/>
        <end position="194"/>
    </location>
</feature>
<feature type="transmembrane region" description="Helical" evidence="14">
    <location>
        <begin position="135"/>
        <end position="157"/>
    </location>
</feature>
<comment type="subcellular location">
    <subcellularLocation>
        <location evidence="14">Endoplasmic reticulum membrane</location>
        <topology evidence="14">Multi-pass membrane protein</topology>
    </subcellularLocation>
    <subcellularLocation>
        <location evidence="1">Membrane</location>
        <topology evidence="1">Multi-pass membrane protein</topology>
    </subcellularLocation>
</comment>
<keyword evidence="7 14" id="KW-0276">Fatty acid metabolism</keyword>
<accession>H8XAE5</accession>
<comment type="caution">
    <text evidence="14">Lacks conserved residue(s) required for the propagation of feature annotation.</text>
</comment>
<evidence type="ECO:0000313" key="15">
    <source>
        <dbReference type="EMBL" id="CCG25122.1"/>
    </source>
</evidence>
<evidence type="ECO:0000256" key="8">
    <source>
        <dbReference type="ARBA" id="ARBA00022989"/>
    </source>
</evidence>
<evidence type="ECO:0000256" key="9">
    <source>
        <dbReference type="ARBA" id="ARBA00023098"/>
    </source>
</evidence>
<comment type="catalytic activity">
    <reaction evidence="13 14">
        <text>a very-long-chain (3R)-3-hydroxyacyl-CoA = a very-long-chain (2E)-enoyl-CoA + H2O</text>
        <dbReference type="Rhea" id="RHEA:45812"/>
        <dbReference type="ChEBI" id="CHEBI:15377"/>
        <dbReference type="ChEBI" id="CHEBI:83728"/>
        <dbReference type="ChEBI" id="CHEBI:85440"/>
        <dbReference type="EC" id="4.2.1.134"/>
    </reaction>
</comment>
<dbReference type="GO" id="GO:0005789">
    <property type="term" value="C:endoplasmic reticulum membrane"/>
    <property type="evidence" value="ECO:0007669"/>
    <property type="project" value="UniProtKB-SubCell"/>
</dbReference>
<dbReference type="GO" id="GO:0102158">
    <property type="term" value="F:very-long-chain (3R)-3-hydroxyacyl-CoA dehydratase activity"/>
    <property type="evidence" value="ECO:0007669"/>
    <property type="project" value="UniProtKB-EC"/>
</dbReference>
<keyword evidence="16" id="KW-1185">Reference proteome</keyword>
<dbReference type="AlphaFoldDB" id="H8XAE5"/>
<evidence type="ECO:0000256" key="14">
    <source>
        <dbReference type="RuleBase" id="RU363109"/>
    </source>
</evidence>
<comment type="similarity">
    <text evidence="3 14">Belongs to the very long-chain fatty acids dehydratase HACD family.</text>
</comment>